<proteinExistence type="predicted"/>
<name>A0A7W9DLT0_9SPHI</name>
<gene>
    <name evidence="1" type="ORF">HDE69_004312</name>
</gene>
<evidence type="ECO:0000313" key="1">
    <source>
        <dbReference type="EMBL" id="MBB5623229.1"/>
    </source>
</evidence>
<protein>
    <submittedName>
        <fullName evidence="1">Uncharacterized protein</fullName>
    </submittedName>
</protein>
<evidence type="ECO:0000313" key="2">
    <source>
        <dbReference type="Proteomes" id="UP000537718"/>
    </source>
</evidence>
<dbReference type="AlphaFoldDB" id="A0A7W9DLT0"/>
<dbReference type="RefSeq" id="WP_183869346.1">
    <property type="nucleotide sequence ID" value="NZ_JACHCF010000011.1"/>
</dbReference>
<sequence>MKKLLRVNFFIIGTAITCLTTINSCKKASNADGASPENIIATNQISVEHGILKFADQKQLDNLISEAKKRRSPQYIDSQIKALVGYDTFRSFNNLYTTLDELAKNQPDQFNEAMKKYPQVNSEDEILNDDYFSRLVNENKEIILNNSLYKISKEGVLVLGSQDIENYIKSTKGSGEISGAAFFAKIQKYKTFSSAKFFSTEALNPNRETIKAKLTETYGSPLPDMDHPDVIEGGGGSDYYTYLPDGCRISYHDYSNTREYEYFPGTAESRIKVKFWANNWLIYKTIGIKVVVQKQTSSLFDWWGSYENHDFAKANIVHLAYRIKKKDFFPPAGVFTNVPSFGTIANSLLKSAVKIQISGDLDILAFDLRDLAQKGTLSNLFDRIPANYGTGENILAEIIKDKAGVISDKLFTALDKELGPEFQGRKIQKAFYFTPVGANEPILVVQNREYATYGSGIIDETLVKEWQGFLVGISSDASGNNLGVTGVKALDVSDIEVLDVDIIGSGSLNGRCIALGLRK</sequence>
<dbReference type="EMBL" id="JACHCF010000011">
    <property type="protein sequence ID" value="MBB5623229.1"/>
    <property type="molecule type" value="Genomic_DNA"/>
</dbReference>
<dbReference type="Proteomes" id="UP000537718">
    <property type="component" value="Unassembled WGS sequence"/>
</dbReference>
<reference evidence="1 2" key="1">
    <citation type="submission" date="2020-08" db="EMBL/GenBank/DDBJ databases">
        <title>Genomic Encyclopedia of Type Strains, Phase IV (KMG-V): Genome sequencing to study the core and pangenomes of soil and plant-associated prokaryotes.</title>
        <authorList>
            <person name="Whitman W."/>
        </authorList>
    </citation>
    <scope>NUCLEOTIDE SEQUENCE [LARGE SCALE GENOMIC DNA]</scope>
    <source>
        <strain evidence="1 2">MP7CTX6</strain>
    </source>
</reference>
<comment type="caution">
    <text evidence="1">The sequence shown here is derived from an EMBL/GenBank/DDBJ whole genome shotgun (WGS) entry which is preliminary data.</text>
</comment>
<organism evidence="1 2">
    <name type="scientific">Pedobacter cryoconitis</name>
    <dbReference type="NCBI Taxonomy" id="188932"/>
    <lineage>
        <taxon>Bacteria</taxon>
        <taxon>Pseudomonadati</taxon>
        <taxon>Bacteroidota</taxon>
        <taxon>Sphingobacteriia</taxon>
        <taxon>Sphingobacteriales</taxon>
        <taxon>Sphingobacteriaceae</taxon>
        <taxon>Pedobacter</taxon>
    </lineage>
</organism>
<accession>A0A7W9DLT0</accession>